<evidence type="ECO:0000256" key="5">
    <source>
        <dbReference type="ARBA" id="ARBA00023179"/>
    </source>
</evidence>
<proteinExistence type="inferred from homology"/>
<dbReference type="PROSITE" id="PS00018">
    <property type="entry name" value="EF_HAND_1"/>
    <property type="match status" value="1"/>
</dbReference>
<dbReference type="InterPro" id="IPR002048">
    <property type="entry name" value="EF_hand_dom"/>
</dbReference>
<keyword evidence="11" id="KW-1185">Reference proteome</keyword>
<dbReference type="Gene3D" id="1.10.238.10">
    <property type="entry name" value="EF-hand"/>
    <property type="match status" value="2"/>
</dbReference>
<keyword evidence="3" id="KW-0106">Calcium</keyword>
<evidence type="ECO:0000256" key="8">
    <source>
        <dbReference type="SAM" id="MobiDB-lite"/>
    </source>
</evidence>
<dbReference type="InterPro" id="IPR018247">
    <property type="entry name" value="EF_Hand_1_Ca_BS"/>
</dbReference>
<organism evidence="10 11">
    <name type="scientific">Scylla paramamosain</name>
    <name type="common">Mud crab</name>
    <dbReference type="NCBI Taxonomy" id="85552"/>
    <lineage>
        <taxon>Eukaryota</taxon>
        <taxon>Metazoa</taxon>
        <taxon>Ecdysozoa</taxon>
        <taxon>Arthropoda</taxon>
        <taxon>Crustacea</taxon>
        <taxon>Multicrustacea</taxon>
        <taxon>Malacostraca</taxon>
        <taxon>Eumalacostraca</taxon>
        <taxon>Eucarida</taxon>
        <taxon>Decapoda</taxon>
        <taxon>Pleocyemata</taxon>
        <taxon>Brachyura</taxon>
        <taxon>Eubrachyura</taxon>
        <taxon>Portunoidea</taxon>
        <taxon>Portunidae</taxon>
        <taxon>Portuninae</taxon>
        <taxon>Scylla</taxon>
    </lineage>
</organism>
<evidence type="ECO:0000259" key="9">
    <source>
        <dbReference type="PROSITE" id="PS50222"/>
    </source>
</evidence>
<evidence type="ECO:0000256" key="3">
    <source>
        <dbReference type="ARBA" id="ARBA00022837"/>
    </source>
</evidence>
<feature type="domain" description="EF-hand" evidence="9">
    <location>
        <begin position="139"/>
        <end position="174"/>
    </location>
</feature>
<feature type="domain" description="EF-hand" evidence="9">
    <location>
        <begin position="175"/>
        <end position="210"/>
    </location>
</feature>
<dbReference type="PANTHER" id="PTHR23048">
    <property type="entry name" value="MYOSIN LIGHT CHAIN 1, 3"/>
    <property type="match status" value="1"/>
</dbReference>
<evidence type="ECO:0000256" key="1">
    <source>
        <dbReference type="ARBA" id="ARBA00022723"/>
    </source>
</evidence>
<keyword evidence="1" id="KW-0479">Metal-binding</keyword>
<dbReference type="CDD" id="cd00051">
    <property type="entry name" value="EFh"/>
    <property type="match status" value="1"/>
</dbReference>
<dbReference type="FunFam" id="1.10.238.10:FF:000103">
    <property type="entry name" value="Troponin C Ib"/>
    <property type="match status" value="1"/>
</dbReference>
<dbReference type="GO" id="GO:0016460">
    <property type="term" value="C:myosin II complex"/>
    <property type="evidence" value="ECO:0007669"/>
    <property type="project" value="TreeGrafter"/>
</dbReference>
<gene>
    <name evidence="10" type="ORF">O3P69_020450</name>
</gene>
<keyword evidence="2" id="KW-0677">Repeat</keyword>
<dbReference type="SUPFAM" id="SSF47473">
    <property type="entry name" value="EF-hand"/>
    <property type="match status" value="1"/>
</dbReference>
<accession>A0AAW0TL56</accession>
<feature type="domain" description="EF-hand" evidence="9">
    <location>
        <begin position="251"/>
        <end position="283"/>
    </location>
</feature>
<comment type="caution">
    <text evidence="10">The sequence shown here is derived from an EMBL/GenBank/DDBJ whole genome shotgun (WGS) entry which is preliminary data.</text>
</comment>
<dbReference type="SMART" id="SM00054">
    <property type="entry name" value="EFh"/>
    <property type="match status" value="4"/>
</dbReference>
<keyword evidence="4" id="KW-0007">Acetylation</keyword>
<dbReference type="InterPro" id="IPR050230">
    <property type="entry name" value="CALM/Myosin/TropC-like"/>
</dbReference>
<dbReference type="Proteomes" id="UP001487740">
    <property type="component" value="Unassembled WGS sequence"/>
</dbReference>
<feature type="region of interest" description="Disordered" evidence="8">
    <location>
        <begin position="64"/>
        <end position="102"/>
    </location>
</feature>
<evidence type="ECO:0000256" key="2">
    <source>
        <dbReference type="ARBA" id="ARBA00022737"/>
    </source>
</evidence>
<evidence type="ECO:0000313" key="11">
    <source>
        <dbReference type="Proteomes" id="UP001487740"/>
    </source>
</evidence>
<comment type="similarity">
    <text evidence="7">Belongs to the troponin C family.</text>
</comment>
<dbReference type="AlphaFoldDB" id="A0AAW0TL56"/>
<dbReference type="PANTHER" id="PTHR23048:SF0">
    <property type="entry name" value="CALMODULIN LIKE 3"/>
    <property type="match status" value="1"/>
</dbReference>
<feature type="compositionally biased region" description="Low complexity" evidence="8">
    <location>
        <begin position="79"/>
        <end position="88"/>
    </location>
</feature>
<feature type="compositionally biased region" description="Polar residues" evidence="8">
    <location>
        <begin position="89"/>
        <end position="102"/>
    </location>
</feature>
<protein>
    <recommendedName>
        <fullName evidence="9">EF-hand domain-containing protein</fullName>
    </recommendedName>
</protein>
<comment type="function">
    <text evidence="6">Troponin is the central regulatory protein of striated muscle contraction. Tn consists of three components: Tn-I which is the inhibitor of actomyosin ATPase, Tn-T which contains the binding site for tropomyosin and Tn-C. The binding of calcium to Tn-C abolishes the inhibitory action of Tn on actin filaments.</text>
</comment>
<dbReference type="InterPro" id="IPR011992">
    <property type="entry name" value="EF-hand-dom_pair"/>
</dbReference>
<evidence type="ECO:0000313" key="10">
    <source>
        <dbReference type="EMBL" id="KAK8388468.1"/>
    </source>
</evidence>
<dbReference type="GO" id="GO:0005509">
    <property type="term" value="F:calcium ion binding"/>
    <property type="evidence" value="ECO:0007669"/>
    <property type="project" value="InterPro"/>
</dbReference>
<feature type="domain" description="EF-hand" evidence="9">
    <location>
        <begin position="215"/>
        <end position="250"/>
    </location>
</feature>
<reference evidence="10 11" key="1">
    <citation type="submission" date="2023-03" db="EMBL/GenBank/DDBJ databases">
        <title>High-quality genome of Scylla paramamosain provides insights in environmental adaptation.</title>
        <authorList>
            <person name="Zhang L."/>
        </authorList>
    </citation>
    <scope>NUCLEOTIDE SEQUENCE [LARGE SCALE GENOMIC DNA]</scope>
    <source>
        <strain evidence="10">LZ_2023a</strain>
        <tissue evidence="10">Muscle</tissue>
    </source>
</reference>
<dbReference type="EMBL" id="JARAKH010000028">
    <property type="protein sequence ID" value="KAK8388468.1"/>
    <property type="molecule type" value="Genomic_DNA"/>
</dbReference>
<name>A0AAW0TL56_SCYPA</name>
<keyword evidence="5" id="KW-0514">Muscle protein</keyword>
<sequence length="283" mass="31605">MSFKSERAVEGRVFGVPRQASLRKTVVLAVRSPDGQQRHQCDIFSTEAAERSRSVLTYCREAPEGCSRPPALRPPPPTSTTIASTTYSVKASTSSPQPALSSHTQSSFKHPVLVSPASCFRLTVLLHICFLTSAAMDEEQIATMKKVFQMFDQGKTGFVECSKFVNILNTLGQAFDEDELKNRIAENDPNKEGKVDFEKFCAIVMPFLEEDDDEAMHEELKEAFRLYDKGGDGYITTQTLKEILRELDNKLSEEDLDGIIDEIDEDGSGTVDFDEFMEMMTGE</sequence>
<evidence type="ECO:0000256" key="4">
    <source>
        <dbReference type="ARBA" id="ARBA00022990"/>
    </source>
</evidence>
<dbReference type="Pfam" id="PF13499">
    <property type="entry name" value="EF-hand_7"/>
    <property type="match status" value="2"/>
</dbReference>
<evidence type="ECO:0000256" key="7">
    <source>
        <dbReference type="ARBA" id="ARBA00038202"/>
    </source>
</evidence>
<evidence type="ECO:0000256" key="6">
    <source>
        <dbReference type="ARBA" id="ARBA00037722"/>
    </source>
</evidence>
<dbReference type="PROSITE" id="PS50222">
    <property type="entry name" value="EF_HAND_2"/>
    <property type="match status" value="4"/>
</dbReference>